<dbReference type="EMBL" id="JAVXUP010001721">
    <property type="protein sequence ID" value="KAK3008762.1"/>
    <property type="molecule type" value="Genomic_DNA"/>
</dbReference>
<organism evidence="1 2">
    <name type="scientific">Escallonia herrerae</name>
    <dbReference type="NCBI Taxonomy" id="1293975"/>
    <lineage>
        <taxon>Eukaryota</taxon>
        <taxon>Viridiplantae</taxon>
        <taxon>Streptophyta</taxon>
        <taxon>Embryophyta</taxon>
        <taxon>Tracheophyta</taxon>
        <taxon>Spermatophyta</taxon>
        <taxon>Magnoliopsida</taxon>
        <taxon>eudicotyledons</taxon>
        <taxon>Gunneridae</taxon>
        <taxon>Pentapetalae</taxon>
        <taxon>asterids</taxon>
        <taxon>campanulids</taxon>
        <taxon>Escalloniales</taxon>
        <taxon>Escalloniaceae</taxon>
        <taxon>Escallonia</taxon>
    </lineage>
</organism>
<protein>
    <submittedName>
        <fullName evidence="1">Uncharacterized protein</fullName>
    </submittedName>
</protein>
<sequence>MEGVMVSLEAMVRAILVVVAVRDKEGEEVQTGCRNLLEVRRWGKRGRYEDRYKDKYEIPTTLETSSAYLVSRLGKTVNIFSGLSHPCAKGVGMWSLFAPTTKIEKELAITRGKAKL</sequence>
<proteinExistence type="predicted"/>
<dbReference type="AlphaFoldDB" id="A0AA89AN48"/>
<name>A0AA89AN48_9ASTE</name>
<comment type="caution">
    <text evidence="1">The sequence shown here is derived from an EMBL/GenBank/DDBJ whole genome shotgun (WGS) entry which is preliminary data.</text>
</comment>
<reference evidence="1" key="1">
    <citation type="submission" date="2022-12" db="EMBL/GenBank/DDBJ databases">
        <title>Draft genome assemblies for two species of Escallonia (Escalloniales).</title>
        <authorList>
            <person name="Chanderbali A."/>
            <person name="Dervinis C."/>
            <person name="Anghel I."/>
            <person name="Soltis D."/>
            <person name="Soltis P."/>
            <person name="Zapata F."/>
        </authorList>
    </citation>
    <scope>NUCLEOTIDE SEQUENCE</scope>
    <source>
        <strain evidence="1">UCBG64.0493</strain>
        <tissue evidence="1">Leaf</tissue>
    </source>
</reference>
<accession>A0AA89AN48</accession>
<evidence type="ECO:0000313" key="1">
    <source>
        <dbReference type="EMBL" id="KAK3008762.1"/>
    </source>
</evidence>
<dbReference type="Proteomes" id="UP001188597">
    <property type="component" value="Unassembled WGS sequence"/>
</dbReference>
<keyword evidence="2" id="KW-1185">Reference proteome</keyword>
<evidence type="ECO:0000313" key="2">
    <source>
        <dbReference type="Proteomes" id="UP001188597"/>
    </source>
</evidence>
<gene>
    <name evidence="1" type="ORF">RJ639_013622</name>
</gene>